<dbReference type="EMBL" id="AYSO01000020">
    <property type="protein sequence ID" value="KIE45200.1"/>
    <property type="molecule type" value="Genomic_DNA"/>
</dbReference>
<sequence length="227" mass="25247">MTEVSYKKSENKFISKTFLYMTMGLVVTFAIAYLVSTNEACMNLIYSSGASLFVVCAIEIGLVVIINKQLENISTNTALALFLLYSAVSGITFATIFALYDLSSIITVFIIAAIMFFCCSMIGLTAKRDLSTIGRICIMALVGIIIASIVNFFIGSTGLYNSISYIGLFLFCGLTAYDMQKIKLIHQDSYEFDKENLNKFAIVAALELYLDLINLFIYLLRLIGKRR</sequence>
<keyword evidence="4 6" id="KW-1133">Transmembrane helix</keyword>
<evidence type="ECO:0000256" key="1">
    <source>
        <dbReference type="ARBA" id="ARBA00004141"/>
    </source>
</evidence>
<evidence type="ECO:0000256" key="5">
    <source>
        <dbReference type="ARBA" id="ARBA00023136"/>
    </source>
</evidence>
<dbReference type="PANTHER" id="PTHR23291">
    <property type="entry name" value="BAX INHIBITOR-RELATED"/>
    <property type="match status" value="1"/>
</dbReference>
<feature type="transmembrane region" description="Helical" evidence="6">
    <location>
        <begin position="78"/>
        <end position="99"/>
    </location>
</feature>
<evidence type="ECO:0000256" key="3">
    <source>
        <dbReference type="ARBA" id="ARBA00022692"/>
    </source>
</evidence>
<keyword evidence="8" id="KW-1185">Reference proteome</keyword>
<feature type="transmembrane region" description="Helical" evidence="6">
    <location>
        <begin position="42"/>
        <end position="66"/>
    </location>
</feature>
<evidence type="ECO:0000313" key="7">
    <source>
        <dbReference type="EMBL" id="KIE45200.1"/>
    </source>
</evidence>
<dbReference type="GO" id="GO:0005886">
    <property type="term" value="C:plasma membrane"/>
    <property type="evidence" value="ECO:0007669"/>
    <property type="project" value="TreeGrafter"/>
</dbReference>
<dbReference type="OrthoDB" id="9793828at2"/>
<evidence type="ECO:0000313" key="8">
    <source>
        <dbReference type="Proteomes" id="UP000031366"/>
    </source>
</evidence>
<feature type="transmembrane region" description="Helical" evidence="6">
    <location>
        <begin position="17"/>
        <end position="36"/>
    </location>
</feature>
<dbReference type="RefSeq" id="WP_039636365.1">
    <property type="nucleotide sequence ID" value="NZ_AYSO01000020.1"/>
</dbReference>
<dbReference type="PANTHER" id="PTHR23291:SF50">
    <property type="entry name" value="PROTEIN LIFEGUARD 4"/>
    <property type="match status" value="1"/>
</dbReference>
<keyword evidence="3 6" id="KW-0812">Transmembrane</keyword>
<organism evidence="7 8">
    <name type="scientific">Clostridium argentinense CDC 2741</name>
    <dbReference type="NCBI Taxonomy" id="1418104"/>
    <lineage>
        <taxon>Bacteria</taxon>
        <taxon>Bacillati</taxon>
        <taxon>Bacillota</taxon>
        <taxon>Clostridia</taxon>
        <taxon>Eubacteriales</taxon>
        <taxon>Clostridiaceae</taxon>
        <taxon>Clostridium</taxon>
    </lineage>
</organism>
<dbReference type="STRING" id="29341.RSJ17_05245"/>
<comment type="subcellular location">
    <subcellularLocation>
        <location evidence="1">Membrane</location>
        <topology evidence="1">Multi-pass membrane protein</topology>
    </subcellularLocation>
</comment>
<evidence type="ECO:0000256" key="6">
    <source>
        <dbReference type="RuleBase" id="RU004379"/>
    </source>
</evidence>
<accession>A0A0C1UCC7</accession>
<proteinExistence type="inferred from homology"/>
<keyword evidence="5 6" id="KW-0472">Membrane</keyword>
<feature type="transmembrane region" description="Helical" evidence="6">
    <location>
        <begin position="200"/>
        <end position="220"/>
    </location>
</feature>
<name>A0A0C1UCC7_9CLOT</name>
<dbReference type="AlphaFoldDB" id="A0A0C1UCC7"/>
<feature type="transmembrane region" description="Helical" evidence="6">
    <location>
        <begin position="105"/>
        <end position="124"/>
    </location>
</feature>
<dbReference type="CDD" id="cd10432">
    <property type="entry name" value="BI-1-like_bacterial"/>
    <property type="match status" value="1"/>
</dbReference>
<gene>
    <name evidence="7" type="ORF">U732_489</name>
</gene>
<evidence type="ECO:0000256" key="2">
    <source>
        <dbReference type="ARBA" id="ARBA00010350"/>
    </source>
</evidence>
<dbReference type="Proteomes" id="UP000031366">
    <property type="component" value="Unassembled WGS sequence"/>
</dbReference>
<feature type="transmembrane region" description="Helical" evidence="6">
    <location>
        <begin position="136"/>
        <end position="154"/>
    </location>
</feature>
<reference evidence="7 8" key="1">
    <citation type="journal article" date="2015" name="Infect. Genet. Evol.">
        <title>Genomic sequences of six botulinum neurotoxin-producing strains representing three clostridial species illustrate the mobility and diversity of botulinum neurotoxin genes.</title>
        <authorList>
            <person name="Smith T.J."/>
            <person name="Hill K.K."/>
            <person name="Xie G."/>
            <person name="Foley B.T."/>
            <person name="Williamson C.H."/>
            <person name="Foster J.T."/>
            <person name="Johnson S.L."/>
            <person name="Chertkov O."/>
            <person name="Teshima H."/>
            <person name="Gibbons H.S."/>
            <person name="Johnsky L.A."/>
            <person name="Karavis M.A."/>
            <person name="Smith L.A."/>
        </authorList>
    </citation>
    <scope>NUCLEOTIDE SEQUENCE [LARGE SCALE GENOMIC DNA]</scope>
    <source>
        <strain evidence="7 8">CDC 2741</strain>
    </source>
</reference>
<dbReference type="InterPro" id="IPR006214">
    <property type="entry name" value="Bax_inhibitor_1-related"/>
</dbReference>
<dbReference type="Pfam" id="PF01027">
    <property type="entry name" value="Bax1-I"/>
    <property type="match status" value="1"/>
</dbReference>
<evidence type="ECO:0000256" key="4">
    <source>
        <dbReference type="ARBA" id="ARBA00022989"/>
    </source>
</evidence>
<comment type="similarity">
    <text evidence="2 6">Belongs to the BI1 family.</text>
</comment>
<protein>
    <submittedName>
        <fullName evidence="7">Inhibitor of apoptosis-promoting Bax1 family protein</fullName>
    </submittedName>
</protein>
<comment type="caution">
    <text evidence="7">The sequence shown here is derived from an EMBL/GenBank/DDBJ whole genome shotgun (WGS) entry which is preliminary data.</text>
</comment>